<dbReference type="InterPro" id="IPR027417">
    <property type="entry name" value="P-loop_NTPase"/>
</dbReference>
<dbReference type="InterPro" id="IPR003593">
    <property type="entry name" value="AAA+_ATPase"/>
</dbReference>
<dbReference type="InterPro" id="IPR017871">
    <property type="entry name" value="ABC_transporter-like_CS"/>
</dbReference>
<dbReference type="InterPro" id="IPR003439">
    <property type="entry name" value="ABC_transporter-like_ATP-bd"/>
</dbReference>
<accession>A0ABM8HD84</accession>
<dbReference type="Pfam" id="PF00005">
    <property type="entry name" value="ABC_tran"/>
    <property type="match status" value="1"/>
</dbReference>
<evidence type="ECO:0000259" key="5">
    <source>
        <dbReference type="PROSITE" id="PS50893"/>
    </source>
</evidence>
<dbReference type="GO" id="GO:0005524">
    <property type="term" value="F:ATP binding"/>
    <property type="evidence" value="ECO:0007669"/>
    <property type="project" value="UniProtKB-KW"/>
</dbReference>
<dbReference type="EMBL" id="AP027735">
    <property type="protein sequence ID" value="BDZ58919.1"/>
    <property type="molecule type" value="Genomic_DNA"/>
</dbReference>
<evidence type="ECO:0000313" key="6">
    <source>
        <dbReference type="EMBL" id="BDZ58919.1"/>
    </source>
</evidence>
<evidence type="ECO:0000256" key="1">
    <source>
        <dbReference type="ARBA" id="ARBA00005417"/>
    </source>
</evidence>
<dbReference type="SMART" id="SM00382">
    <property type="entry name" value="AAA"/>
    <property type="match status" value="1"/>
</dbReference>
<proteinExistence type="inferred from homology"/>
<keyword evidence="2" id="KW-0813">Transport</keyword>
<reference evidence="6" key="1">
    <citation type="journal article" date="2014" name="Int. J. Syst. Evol. Microbiol.">
        <title>Complete genome of a new Firmicutes species belonging to the dominant human colonic microbiota ('Ruminococcus bicirculans') reveals two chromosomes and a selective capacity to utilize plant glucans.</title>
        <authorList>
            <consortium name="NISC Comparative Sequencing Program"/>
            <person name="Wegmann U."/>
            <person name="Louis P."/>
            <person name="Goesmann A."/>
            <person name="Henrissat B."/>
            <person name="Duncan S.H."/>
            <person name="Flint H.J."/>
        </authorList>
    </citation>
    <scope>NUCLEOTIDE SEQUENCE</scope>
    <source>
        <strain evidence="6">NBRC 110608</strain>
    </source>
</reference>
<dbReference type="CDD" id="cd03220">
    <property type="entry name" value="ABC_KpsT_Wzt"/>
    <property type="match status" value="1"/>
</dbReference>
<keyword evidence="4 6" id="KW-0067">ATP-binding</keyword>
<evidence type="ECO:0000256" key="3">
    <source>
        <dbReference type="ARBA" id="ARBA00022741"/>
    </source>
</evidence>
<dbReference type="Gene3D" id="3.40.50.300">
    <property type="entry name" value="P-loop containing nucleotide triphosphate hydrolases"/>
    <property type="match status" value="1"/>
</dbReference>
<dbReference type="PANTHER" id="PTHR46743">
    <property type="entry name" value="TEICHOIC ACIDS EXPORT ATP-BINDING PROTEIN TAGH"/>
    <property type="match status" value="1"/>
</dbReference>
<dbReference type="InterPro" id="IPR015860">
    <property type="entry name" value="ABC_transpr_TagH-like"/>
</dbReference>
<comment type="similarity">
    <text evidence="1">Belongs to the ABC transporter superfamily.</text>
</comment>
<dbReference type="PROSITE" id="PS00211">
    <property type="entry name" value="ABC_TRANSPORTER_1"/>
    <property type="match status" value="1"/>
</dbReference>
<organism evidence="6">
    <name type="scientific">Barrientosiimonas endolithica</name>
    <dbReference type="NCBI Taxonomy" id="1535208"/>
    <lineage>
        <taxon>Bacteria</taxon>
        <taxon>Bacillati</taxon>
        <taxon>Actinomycetota</taxon>
        <taxon>Actinomycetes</taxon>
        <taxon>Micrococcales</taxon>
        <taxon>Dermacoccaceae</taxon>
        <taxon>Barrientosiimonas</taxon>
    </lineage>
</organism>
<evidence type="ECO:0000256" key="4">
    <source>
        <dbReference type="ARBA" id="ARBA00022840"/>
    </source>
</evidence>
<sequence>MAVEWKTPEGQPVISVEDLGIEFLRSRKRKLSLREIVYTRRTTHDKGTFWPLRDVSFEVGRGEAVGLVGGNGEGKSTLLKLIAGTLLPDEGRAIVREGVAPLIELTGGFIGELTARENIYLTAGLHGMSTEQIDERFEEIVDFAGPQVRAGLDLPFRHFSSGMQVRLGFSVVTCLDEPIILVDEVLAVGDKAFREKCYQRMEKLLDEGRTLFLVSHSEGDLLRFCTRGLYLRGGALVGDGTMREVIDQYNDDILAS</sequence>
<feature type="domain" description="ABC transporter" evidence="5">
    <location>
        <begin position="31"/>
        <end position="256"/>
    </location>
</feature>
<dbReference type="PROSITE" id="PS50893">
    <property type="entry name" value="ABC_TRANSPORTER_2"/>
    <property type="match status" value="1"/>
</dbReference>
<keyword evidence="3" id="KW-0547">Nucleotide-binding</keyword>
<evidence type="ECO:0000256" key="2">
    <source>
        <dbReference type="ARBA" id="ARBA00022448"/>
    </source>
</evidence>
<dbReference type="RefSeq" id="WP_289231165.1">
    <property type="nucleotide sequence ID" value="NZ_AP027735.1"/>
</dbReference>
<dbReference type="InterPro" id="IPR050683">
    <property type="entry name" value="Bact_Polysacc_Export_ATP-bd"/>
</dbReference>
<reference evidence="6" key="2">
    <citation type="submission" date="2023-02" db="EMBL/GenBank/DDBJ databases">
        <authorList>
            <person name="Sun Q."/>
            <person name="Mori K."/>
        </authorList>
    </citation>
    <scope>NUCLEOTIDE SEQUENCE</scope>
    <source>
        <strain evidence="6">NBRC 110608</strain>
    </source>
</reference>
<gene>
    <name evidence="6" type="ORF">GCM10025872_25760</name>
</gene>
<dbReference type="PANTHER" id="PTHR46743:SF2">
    <property type="entry name" value="TEICHOIC ACIDS EXPORT ATP-BINDING PROTEIN TAGH"/>
    <property type="match status" value="1"/>
</dbReference>
<dbReference type="SUPFAM" id="SSF52540">
    <property type="entry name" value="P-loop containing nucleoside triphosphate hydrolases"/>
    <property type="match status" value="1"/>
</dbReference>
<protein>
    <submittedName>
        <fullName evidence="6">ABC transporter ATP-binding protein</fullName>
    </submittedName>
</protein>
<name>A0ABM8HD84_9MICO</name>